<reference evidence="12 13" key="1">
    <citation type="journal article" date="2013" name="PLoS ONE">
        <title>Cultivation and Complete Genome Sequencing of Gloeobacter kilaueensis sp. nov., from a Lava Cave in Kilauea Caldera, Hawai'i.</title>
        <authorList>
            <person name="Saw J.H."/>
            <person name="Schatz M."/>
            <person name="Brown M.V."/>
            <person name="Kunkel D.D."/>
            <person name="Foster J.S."/>
            <person name="Shick H."/>
            <person name="Christensen S."/>
            <person name="Hou S."/>
            <person name="Wan X."/>
            <person name="Donachie S.P."/>
        </authorList>
    </citation>
    <scope>NUCLEOTIDE SEQUENCE [LARGE SCALE GENOMIC DNA]</scope>
    <source>
        <strain evidence="13">JS</strain>
    </source>
</reference>
<evidence type="ECO:0000259" key="9">
    <source>
        <dbReference type="Pfam" id="PF25917"/>
    </source>
</evidence>
<dbReference type="eggNOG" id="COG0845">
    <property type="taxonomic scope" value="Bacteria"/>
</dbReference>
<name>U5QGJ9_GLOK1</name>
<dbReference type="PANTHER" id="PTHR30469">
    <property type="entry name" value="MULTIDRUG RESISTANCE PROTEIN MDTA"/>
    <property type="match status" value="1"/>
</dbReference>
<dbReference type="Pfam" id="PF25876">
    <property type="entry name" value="HH_MFP_RND"/>
    <property type="match status" value="1"/>
</dbReference>
<accession>U5QGJ9</accession>
<evidence type="ECO:0000256" key="6">
    <source>
        <dbReference type="SAM" id="Coils"/>
    </source>
</evidence>
<feature type="domain" description="Multidrug resistance protein MdtA-like beta-barrel" evidence="10">
    <location>
        <begin position="263"/>
        <end position="327"/>
    </location>
</feature>
<dbReference type="PATRIC" id="fig|1183438.3.peg.1767"/>
<protein>
    <submittedName>
        <fullName evidence="12">Periplasmic multidrug efflux lipoprotein</fullName>
    </submittedName>
</protein>
<dbReference type="Gene3D" id="1.10.287.470">
    <property type="entry name" value="Helix hairpin bin"/>
    <property type="match status" value="3"/>
</dbReference>
<evidence type="ECO:0000256" key="2">
    <source>
        <dbReference type="ARBA" id="ARBA00009477"/>
    </source>
</evidence>
<dbReference type="Gene3D" id="2.40.30.170">
    <property type="match status" value="1"/>
</dbReference>
<keyword evidence="7" id="KW-0732">Signal</keyword>
<organism evidence="12 13">
    <name type="scientific">Gloeobacter kilaueensis (strain ATCC BAA-2537 / CCAP 1431/1 / ULC 316 / JS1)</name>
    <dbReference type="NCBI Taxonomy" id="1183438"/>
    <lineage>
        <taxon>Bacteria</taxon>
        <taxon>Bacillati</taxon>
        <taxon>Cyanobacteriota</taxon>
        <taxon>Cyanophyceae</taxon>
        <taxon>Gloeobacterales</taxon>
        <taxon>Gloeobacteraceae</taxon>
        <taxon>Gloeobacter</taxon>
    </lineage>
</organism>
<dbReference type="NCBIfam" id="TIGR01730">
    <property type="entry name" value="RND_mfp"/>
    <property type="match status" value="1"/>
</dbReference>
<evidence type="ECO:0000256" key="3">
    <source>
        <dbReference type="ARBA" id="ARBA00022475"/>
    </source>
</evidence>
<dbReference type="FunFam" id="2.40.420.20:FF:000007">
    <property type="entry name" value="HAE1 family efflux pump MFP component"/>
    <property type="match status" value="1"/>
</dbReference>
<dbReference type="OrthoDB" id="5379451at2"/>
<dbReference type="InterPro" id="IPR058624">
    <property type="entry name" value="MdtA-like_HH"/>
</dbReference>
<evidence type="ECO:0000313" key="12">
    <source>
        <dbReference type="EMBL" id="AGY58051.1"/>
    </source>
</evidence>
<dbReference type="Proteomes" id="UP000017396">
    <property type="component" value="Chromosome"/>
</dbReference>
<dbReference type="EMBL" id="CP003587">
    <property type="protein sequence ID" value="AGY58051.1"/>
    <property type="molecule type" value="Genomic_DNA"/>
</dbReference>
<keyword evidence="12" id="KW-0449">Lipoprotein</keyword>
<evidence type="ECO:0000259" key="11">
    <source>
        <dbReference type="Pfam" id="PF25975"/>
    </source>
</evidence>
<gene>
    <name evidence="12" type="ORF">GKIL_1805</name>
</gene>
<dbReference type="GO" id="GO:1990281">
    <property type="term" value="C:efflux pump complex"/>
    <property type="evidence" value="ECO:0007669"/>
    <property type="project" value="TreeGrafter"/>
</dbReference>
<dbReference type="Pfam" id="PF25917">
    <property type="entry name" value="BSH_RND"/>
    <property type="match status" value="1"/>
</dbReference>
<keyword evidence="5" id="KW-0472">Membrane</keyword>
<evidence type="ECO:0000259" key="8">
    <source>
        <dbReference type="Pfam" id="PF25876"/>
    </source>
</evidence>
<evidence type="ECO:0000256" key="5">
    <source>
        <dbReference type="ARBA" id="ARBA00023136"/>
    </source>
</evidence>
<evidence type="ECO:0000259" key="10">
    <source>
        <dbReference type="Pfam" id="PF25944"/>
    </source>
</evidence>
<dbReference type="PANTHER" id="PTHR30469:SF39">
    <property type="entry name" value="SLL0180 PROTEIN"/>
    <property type="match status" value="1"/>
</dbReference>
<keyword evidence="3" id="KW-1003">Cell membrane</keyword>
<comment type="similarity">
    <text evidence="2">Belongs to the membrane fusion protein (MFP) (TC 8.A.1) family.</text>
</comment>
<dbReference type="Gene3D" id="2.40.420.20">
    <property type="match status" value="1"/>
</dbReference>
<dbReference type="InterPro" id="IPR058626">
    <property type="entry name" value="MdtA-like_b-barrel"/>
</dbReference>
<dbReference type="InterPro" id="IPR058625">
    <property type="entry name" value="MdtA-like_BSH"/>
</dbReference>
<dbReference type="HOGENOM" id="CLU_018816_1_2_3"/>
<evidence type="ECO:0000313" key="13">
    <source>
        <dbReference type="Proteomes" id="UP000017396"/>
    </source>
</evidence>
<keyword evidence="4" id="KW-0997">Cell inner membrane</keyword>
<dbReference type="KEGG" id="glj:GKIL_1805"/>
<dbReference type="AlphaFoldDB" id="U5QGJ9"/>
<dbReference type="STRING" id="1183438.GKIL_1805"/>
<evidence type="ECO:0000256" key="1">
    <source>
        <dbReference type="ARBA" id="ARBA00004236"/>
    </source>
</evidence>
<dbReference type="GO" id="GO:0015562">
    <property type="term" value="F:efflux transmembrane transporter activity"/>
    <property type="evidence" value="ECO:0007669"/>
    <property type="project" value="TreeGrafter"/>
</dbReference>
<feature type="domain" description="Multidrug resistance protein MdtA-like alpha-helical hairpin" evidence="8">
    <location>
        <begin position="128"/>
        <end position="211"/>
    </location>
</feature>
<evidence type="ECO:0000256" key="7">
    <source>
        <dbReference type="SAM" id="SignalP"/>
    </source>
</evidence>
<feature type="chain" id="PRO_5004664059" evidence="7">
    <location>
        <begin position="28"/>
        <end position="410"/>
    </location>
</feature>
<keyword evidence="6" id="KW-0175">Coiled coil</keyword>
<dbReference type="Pfam" id="PF25944">
    <property type="entry name" value="Beta-barrel_RND"/>
    <property type="match status" value="1"/>
</dbReference>
<dbReference type="PROSITE" id="PS51257">
    <property type="entry name" value="PROKAR_LIPOPROTEIN"/>
    <property type="match status" value="1"/>
</dbReference>
<keyword evidence="13" id="KW-1185">Reference proteome</keyword>
<dbReference type="Pfam" id="PF25975">
    <property type="entry name" value="CzcB_C"/>
    <property type="match status" value="1"/>
</dbReference>
<dbReference type="Gene3D" id="2.40.50.100">
    <property type="match status" value="2"/>
</dbReference>
<comment type="subcellular location">
    <subcellularLocation>
        <location evidence="1">Cell membrane</location>
    </subcellularLocation>
</comment>
<feature type="domain" description="CzcB-like C-terminal circularly permuted SH3-like" evidence="11">
    <location>
        <begin position="335"/>
        <end position="396"/>
    </location>
</feature>
<feature type="coiled-coil region" evidence="6">
    <location>
        <begin position="167"/>
        <end position="222"/>
    </location>
</feature>
<dbReference type="InterPro" id="IPR006143">
    <property type="entry name" value="RND_pump_MFP"/>
</dbReference>
<feature type="domain" description="Multidrug resistance protein MdtA-like barrel-sandwich hybrid" evidence="9">
    <location>
        <begin position="68"/>
        <end position="249"/>
    </location>
</feature>
<sequence>MKHRSLQVCAGALVLSVLCGCSGEQQAKGEGGGPPGAAQGVPVKVATVSDATVSDTSGYVATLISRKSVTMQPRVAGQVSRIFVRYGDAVNAGAPLIEIDPSVQRANVESLAAAVRTSQANLNSASQTLRSYQATLVSNQSNLRLQKSTYDRYVELGKQGAVSQLTVDQYRQSFEAAQATVDATKAQIEAQQAQVNAARGSIKQAQANLQQQQASLNFYQIQAPFAGVVGNIPVKVGDYVSTSTSLLSVTQNRPLEVTVSIPMEQASRLQRGQTVELLDNQGKVAGESKVFFIAPNVDASSQAVLVKALYDNPNNRLKADQLVQVRVVWQRQPGVLVPTAAISRVADQNFVFVAQPGQKADMLVARQRPVQLGDIQGNAYQVKSGLKPNEKIVVSGILKLRDGVPIVAQP</sequence>
<evidence type="ECO:0000256" key="4">
    <source>
        <dbReference type="ARBA" id="ARBA00022519"/>
    </source>
</evidence>
<proteinExistence type="inferred from homology"/>
<feature type="signal peptide" evidence="7">
    <location>
        <begin position="1"/>
        <end position="27"/>
    </location>
</feature>
<dbReference type="SUPFAM" id="SSF111369">
    <property type="entry name" value="HlyD-like secretion proteins"/>
    <property type="match status" value="3"/>
</dbReference>
<dbReference type="InterPro" id="IPR058649">
    <property type="entry name" value="CzcB_C"/>
</dbReference>